<dbReference type="GO" id="GO:0005886">
    <property type="term" value="C:plasma membrane"/>
    <property type="evidence" value="ECO:0007669"/>
    <property type="project" value="UniProtKB-SubCell"/>
</dbReference>
<dbReference type="KEGG" id="kmn:HW532_19400"/>
<keyword evidence="2" id="KW-1003">Cell membrane</keyword>
<keyword evidence="3 10" id="KW-0812">Transmembrane</keyword>
<dbReference type="Proteomes" id="UP000593594">
    <property type="component" value="Chromosome"/>
</dbReference>
<evidence type="ECO:0000256" key="9">
    <source>
        <dbReference type="SAM" id="MobiDB-lite"/>
    </source>
</evidence>
<evidence type="ECO:0000259" key="11">
    <source>
        <dbReference type="Pfam" id="PF09976"/>
    </source>
</evidence>
<keyword evidence="5 10" id="KW-0472">Membrane</keyword>
<evidence type="ECO:0000256" key="5">
    <source>
        <dbReference type="ARBA" id="ARBA00023136"/>
    </source>
</evidence>
<evidence type="ECO:0000313" key="13">
    <source>
        <dbReference type="Proteomes" id="UP000593594"/>
    </source>
</evidence>
<keyword evidence="6" id="KW-0143">Chaperone</keyword>
<organism evidence="12 13">
    <name type="scientific">Kaustia mangrovi</name>
    <dbReference type="NCBI Taxonomy" id="2593653"/>
    <lineage>
        <taxon>Bacteria</taxon>
        <taxon>Pseudomonadati</taxon>
        <taxon>Pseudomonadota</taxon>
        <taxon>Alphaproteobacteria</taxon>
        <taxon>Hyphomicrobiales</taxon>
        <taxon>Parvibaculaceae</taxon>
        <taxon>Kaustia</taxon>
    </lineage>
</organism>
<feature type="region of interest" description="Disordered" evidence="9">
    <location>
        <begin position="220"/>
        <end position="244"/>
    </location>
</feature>
<dbReference type="EMBL" id="CP058214">
    <property type="protein sequence ID" value="QPC44676.1"/>
    <property type="molecule type" value="Genomic_DNA"/>
</dbReference>
<name>A0A7S8C7D3_9HYPH</name>
<evidence type="ECO:0000256" key="1">
    <source>
        <dbReference type="ARBA" id="ARBA00004401"/>
    </source>
</evidence>
<gene>
    <name evidence="12" type="ORF">HW532_19400</name>
</gene>
<dbReference type="InterPro" id="IPR011990">
    <property type="entry name" value="TPR-like_helical_dom_sf"/>
</dbReference>
<dbReference type="InterPro" id="IPR018704">
    <property type="entry name" value="SecYEG/CpoB_TPR"/>
</dbReference>
<evidence type="ECO:0000256" key="8">
    <source>
        <dbReference type="ARBA" id="ARBA00024235"/>
    </source>
</evidence>
<comment type="subcellular location">
    <subcellularLocation>
        <location evidence="1">Cell membrane</location>
        <topology evidence="1">Single-pass type II membrane protein</topology>
    </subcellularLocation>
</comment>
<dbReference type="Gene3D" id="1.25.40.10">
    <property type="entry name" value="Tetratricopeptide repeat domain"/>
    <property type="match status" value="1"/>
</dbReference>
<reference evidence="12 13" key="1">
    <citation type="submission" date="2020-06" db="EMBL/GenBank/DDBJ databases">
        <title>Genome sequence of 2 isolates from Red Sea Mangroves.</title>
        <authorList>
            <person name="Sefrji F."/>
            <person name="Michoud G."/>
            <person name="Merlino G."/>
            <person name="Daffonchio D."/>
        </authorList>
    </citation>
    <scope>NUCLEOTIDE SEQUENCE [LARGE SCALE GENOMIC DNA]</scope>
    <source>
        <strain evidence="12 13">R1DC25</strain>
    </source>
</reference>
<evidence type="ECO:0000256" key="3">
    <source>
        <dbReference type="ARBA" id="ARBA00022692"/>
    </source>
</evidence>
<keyword evidence="4 10" id="KW-1133">Transmembrane helix</keyword>
<accession>A0A7S8C7D3</accession>
<dbReference type="PANTHER" id="PTHR38035:SF1">
    <property type="entry name" value="ANCILLARY SECYEG TRANSLOCON SUBUNIT"/>
    <property type="match status" value="1"/>
</dbReference>
<evidence type="ECO:0000313" key="12">
    <source>
        <dbReference type="EMBL" id="QPC44676.1"/>
    </source>
</evidence>
<dbReference type="SUPFAM" id="SSF48452">
    <property type="entry name" value="TPR-like"/>
    <property type="match status" value="1"/>
</dbReference>
<dbReference type="Pfam" id="PF09976">
    <property type="entry name" value="TPR_21"/>
    <property type="match status" value="1"/>
</dbReference>
<sequence>MSEESLFREVDEEIRREQLKALWDRFGTYIVAACVAVILGVAAFKGWQYWQHRQALEAGQAYLAAVQLAEQGNAEAASAAFAKLAESGDSGYATLARLQEAAFLASKGETDKAVAIFDEVAAQEGTTPVLANLARVRAGLLLVDSAPVEELRNRVGDLDVEGNPWRNEAREVLALGAYRASDLETADKLFNEILADPRAPFGLRQRAQIMLALIAPKIGGQSAGASGEETASDEDAAAGDAASQ</sequence>
<dbReference type="PANTHER" id="PTHR38035">
    <property type="entry name" value="UPF0070 PROTEIN YFGM"/>
    <property type="match status" value="1"/>
</dbReference>
<evidence type="ECO:0000256" key="2">
    <source>
        <dbReference type="ARBA" id="ARBA00022475"/>
    </source>
</evidence>
<proteinExistence type="inferred from homology"/>
<dbReference type="RefSeq" id="WP_213162045.1">
    <property type="nucleotide sequence ID" value="NZ_CP058214.1"/>
</dbReference>
<feature type="transmembrane region" description="Helical" evidence="10">
    <location>
        <begin position="26"/>
        <end position="44"/>
    </location>
</feature>
<dbReference type="GO" id="GO:0044877">
    <property type="term" value="F:protein-containing complex binding"/>
    <property type="evidence" value="ECO:0007669"/>
    <property type="project" value="InterPro"/>
</dbReference>
<keyword evidence="13" id="KW-1185">Reference proteome</keyword>
<dbReference type="InterPro" id="IPR026039">
    <property type="entry name" value="YfgM"/>
</dbReference>
<evidence type="ECO:0000256" key="4">
    <source>
        <dbReference type="ARBA" id="ARBA00022989"/>
    </source>
</evidence>
<comment type="similarity">
    <text evidence="7">Belongs to the YfgM family.</text>
</comment>
<dbReference type="AlphaFoldDB" id="A0A7S8C7D3"/>
<protein>
    <recommendedName>
        <fullName evidence="8">Ancillary SecYEG translocon subunit</fullName>
    </recommendedName>
</protein>
<evidence type="ECO:0000256" key="6">
    <source>
        <dbReference type="ARBA" id="ARBA00023186"/>
    </source>
</evidence>
<evidence type="ECO:0000256" key="7">
    <source>
        <dbReference type="ARBA" id="ARBA00024197"/>
    </source>
</evidence>
<evidence type="ECO:0000256" key="10">
    <source>
        <dbReference type="SAM" id="Phobius"/>
    </source>
</evidence>
<feature type="domain" description="Ancillary SecYEG translocon subunit/Cell division coordinator CpoB TPR" evidence="11">
    <location>
        <begin position="20"/>
        <end position="144"/>
    </location>
</feature>